<feature type="compositionally biased region" description="Basic and acidic residues" evidence="1">
    <location>
        <begin position="258"/>
        <end position="269"/>
    </location>
</feature>
<dbReference type="SUPFAM" id="SSF56808">
    <property type="entry name" value="Ribosomal protein L1"/>
    <property type="match status" value="1"/>
</dbReference>
<feature type="region of interest" description="Disordered" evidence="1">
    <location>
        <begin position="258"/>
        <end position="281"/>
    </location>
</feature>
<dbReference type="CDD" id="cd00403">
    <property type="entry name" value="Ribosomal_L1"/>
    <property type="match status" value="1"/>
</dbReference>
<protein>
    <submittedName>
        <fullName evidence="2">U3 snoRNP-associated protein Cic1/Utp30 family</fullName>
    </submittedName>
</protein>
<name>A0AAE9WGZ3_9SCHI</name>
<accession>A0AAE9WGZ3</accession>
<organism evidence="2 3">
    <name type="scientific">Schizosaccharomyces osmophilus</name>
    <dbReference type="NCBI Taxonomy" id="2545709"/>
    <lineage>
        <taxon>Eukaryota</taxon>
        <taxon>Fungi</taxon>
        <taxon>Dikarya</taxon>
        <taxon>Ascomycota</taxon>
        <taxon>Taphrinomycotina</taxon>
        <taxon>Schizosaccharomycetes</taxon>
        <taxon>Schizosaccharomycetales</taxon>
        <taxon>Schizosaccharomycetaceae</taxon>
        <taxon>Schizosaccharomyces</taxon>
    </lineage>
</organism>
<dbReference type="Pfam" id="PF00687">
    <property type="entry name" value="Ribosomal_L1"/>
    <property type="match status" value="1"/>
</dbReference>
<dbReference type="Proteomes" id="UP001212411">
    <property type="component" value="Chromosome 3"/>
</dbReference>
<evidence type="ECO:0000313" key="3">
    <source>
        <dbReference type="Proteomes" id="UP001212411"/>
    </source>
</evidence>
<dbReference type="InterPro" id="IPR028364">
    <property type="entry name" value="Ribosomal_uL1/biogenesis"/>
</dbReference>
<evidence type="ECO:0000256" key="1">
    <source>
        <dbReference type="SAM" id="MobiDB-lite"/>
    </source>
</evidence>
<dbReference type="KEGG" id="som:SOMG_04219"/>
<dbReference type="EMBL" id="CP115613">
    <property type="protein sequence ID" value="WBW75463.1"/>
    <property type="molecule type" value="Genomic_DNA"/>
</dbReference>
<dbReference type="Gene3D" id="3.40.50.790">
    <property type="match status" value="1"/>
</dbReference>
<dbReference type="InterPro" id="IPR023674">
    <property type="entry name" value="Ribosomal_uL1-like"/>
</dbReference>
<proteinExistence type="predicted"/>
<evidence type="ECO:0000313" key="2">
    <source>
        <dbReference type="EMBL" id="WBW75463.1"/>
    </source>
</evidence>
<dbReference type="AlphaFoldDB" id="A0AAE9WGZ3"/>
<dbReference type="RefSeq" id="XP_056039706.1">
    <property type="nucleotide sequence ID" value="XM_056183006.1"/>
</dbReference>
<dbReference type="InterPro" id="IPR016095">
    <property type="entry name" value="Ribosomal_uL1_3-a/b-sand"/>
</dbReference>
<sequence length="281" mass="32096">MPLKRKTDYKSIEKLDQKSVEKASAALLQYVKRKGYNPEKERIYLQINTFHPPENESLRRPSKIFLPNRVLHAEDACLFVKGSQQQLQDEVEKQGLDEIITKVISIARLKLKYKTVKEKCQLRDSHTFFFMDKRAAKDVTALMGMVLAQKKIKTFPISVDQKKDTIRHQVARCLHSTYFQLSAGTSHTILCGLASQSTDQLRQNIEAIFRSLLGNFIPRGWNAIDNVAVKTADSASLPIWHSDQAAAEYKRNAVHIQDSRPPTKKELRAMQKGIQVPNKPL</sequence>
<reference evidence="2 3" key="1">
    <citation type="journal article" date="2023" name="G3 (Bethesda)">
        <title>A high-quality reference genome for the fission yeast Schizosaccharomyces osmophilus.</title>
        <authorList>
            <person name="Jia G.S."/>
            <person name="Zhang W.C."/>
            <person name="Liang Y."/>
            <person name="Liu X.H."/>
            <person name="Rhind N."/>
            <person name="Pidoux A."/>
            <person name="Brysch-Herzberg M."/>
            <person name="Du L.L."/>
        </authorList>
    </citation>
    <scope>NUCLEOTIDE SEQUENCE [LARGE SCALE GENOMIC DNA]</scope>
    <source>
        <strain evidence="2 3">CBS 15793</strain>
    </source>
</reference>
<dbReference type="GeneID" id="80877695"/>
<dbReference type="Gene3D" id="3.30.190.20">
    <property type="match status" value="1"/>
</dbReference>
<keyword evidence="3" id="KW-1185">Reference proteome</keyword>
<gene>
    <name evidence="2" type="ORF">SOMG_04219</name>
</gene>